<comment type="caution">
    <text evidence="2">The sequence shown here is derived from an EMBL/GenBank/DDBJ whole genome shotgun (WGS) entry which is preliminary data.</text>
</comment>
<proteinExistence type="predicted"/>
<gene>
    <name evidence="2" type="ORF">FHT01_000381</name>
</gene>
<evidence type="ECO:0000313" key="2">
    <source>
        <dbReference type="EMBL" id="NIJ22839.1"/>
    </source>
</evidence>
<protein>
    <recommendedName>
        <fullName evidence="4">Sugar transporter</fullName>
    </recommendedName>
</protein>
<feature type="transmembrane region" description="Helical" evidence="1">
    <location>
        <begin position="12"/>
        <end position="32"/>
    </location>
</feature>
<sequence>MAGYGRQRPAGWFYAVAAALVLWGAMGVFAFYSDISMSDAARAALSDYDRQLLASRPAWFIYLYGIATWSGLLGSIALIARRAWAYPLYIVSLIASVAMFGYIFAVTDLIAVKGAGETLPFPILIIAIAIFQLWLAGRARQRGWIA</sequence>
<reference evidence="2 3" key="1">
    <citation type="submission" date="2020-03" db="EMBL/GenBank/DDBJ databases">
        <title>Genomic Encyclopedia of Type Strains, Phase IV (KMG-IV): sequencing the most valuable type-strain genomes for metagenomic binning, comparative biology and taxonomic classification.</title>
        <authorList>
            <person name="Goeker M."/>
        </authorList>
    </citation>
    <scope>NUCLEOTIDE SEQUENCE [LARGE SCALE GENOMIC DNA]</scope>
    <source>
        <strain evidence="2 3">DSM 22753</strain>
    </source>
</reference>
<feature type="transmembrane region" description="Helical" evidence="1">
    <location>
        <begin position="59"/>
        <end position="79"/>
    </location>
</feature>
<keyword evidence="1" id="KW-1133">Transmembrane helix</keyword>
<dbReference type="EMBL" id="JAASQP010000001">
    <property type="protein sequence ID" value="NIJ22839.1"/>
    <property type="molecule type" value="Genomic_DNA"/>
</dbReference>
<dbReference type="Proteomes" id="UP000788153">
    <property type="component" value="Unassembled WGS sequence"/>
</dbReference>
<name>A0ABX0TX16_9SPHN</name>
<dbReference type="RefSeq" id="WP_140048040.1">
    <property type="nucleotide sequence ID" value="NZ_BAAAEV010000001.1"/>
</dbReference>
<organism evidence="2 3">
    <name type="scientific">Sphingomonas japonica</name>
    <dbReference type="NCBI Taxonomy" id="511662"/>
    <lineage>
        <taxon>Bacteria</taxon>
        <taxon>Pseudomonadati</taxon>
        <taxon>Pseudomonadota</taxon>
        <taxon>Alphaproteobacteria</taxon>
        <taxon>Sphingomonadales</taxon>
        <taxon>Sphingomonadaceae</taxon>
        <taxon>Sphingomonas</taxon>
    </lineage>
</organism>
<keyword evidence="1" id="KW-0812">Transmembrane</keyword>
<evidence type="ECO:0008006" key="4">
    <source>
        <dbReference type="Google" id="ProtNLM"/>
    </source>
</evidence>
<feature type="transmembrane region" description="Helical" evidence="1">
    <location>
        <begin position="86"/>
        <end position="107"/>
    </location>
</feature>
<evidence type="ECO:0000256" key="1">
    <source>
        <dbReference type="SAM" id="Phobius"/>
    </source>
</evidence>
<keyword evidence="3" id="KW-1185">Reference proteome</keyword>
<evidence type="ECO:0000313" key="3">
    <source>
        <dbReference type="Proteomes" id="UP000788153"/>
    </source>
</evidence>
<accession>A0ABX0TX16</accession>
<keyword evidence="1" id="KW-0472">Membrane</keyword>
<feature type="transmembrane region" description="Helical" evidence="1">
    <location>
        <begin position="119"/>
        <end position="137"/>
    </location>
</feature>